<evidence type="ECO:0000256" key="1">
    <source>
        <dbReference type="SAM" id="MobiDB-lite"/>
    </source>
</evidence>
<accession>A0ABR2E943</accession>
<evidence type="ECO:0000313" key="2">
    <source>
        <dbReference type="EMBL" id="KAK8555275.1"/>
    </source>
</evidence>
<gene>
    <name evidence="2" type="ORF">V6N12_009423</name>
</gene>
<keyword evidence="3" id="KW-1185">Reference proteome</keyword>
<dbReference type="Proteomes" id="UP001472677">
    <property type="component" value="Unassembled WGS sequence"/>
</dbReference>
<feature type="region of interest" description="Disordered" evidence="1">
    <location>
        <begin position="23"/>
        <end position="50"/>
    </location>
</feature>
<reference evidence="2 3" key="1">
    <citation type="journal article" date="2024" name="G3 (Bethesda)">
        <title>Genome assembly of Hibiscus sabdariffa L. provides insights into metabolisms of medicinal natural products.</title>
        <authorList>
            <person name="Kim T."/>
        </authorList>
    </citation>
    <scope>NUCLEOTIDE SEQUENCE [LARGE SCALE GENOMIC DNA]</scope>
    <source>
        <strain evidence="2">TK-2024</strain>
        <tissue evidence="2">Old leaves</tissue>
    </source>
</reference>
<name>A0ABR2E943_9ROSI</name>
<proteinExistence type="predicted"/>
<dbReference type="EMBL" id="JBBPBM010000018">
    <property type="protein sequence ID" value="KAK8555275.1"/>
    <property type="molecule type" value="Genomic_DNA"/>
</dbReference>
<comment type="caution">
    <text evidence="2">The sequence shown here is derived from an EMBL/GenBank/DDBJ whole genome shotgun (WGS) entry which is preliminary data.</text>
</comment>
<organism evidence="2 3">
    <name type="scientific">Hibiscus sabdariffa</name>
    <name type="common">roselle</name>
    <dbReference type="NCBI Taxonomy" id="183260"/>
    <lineage>
        <taxon>Eukaryota</taxon>
        <taxon>Viridiplantae</taxon>
        <taxon>Streptophyta</taxon>
        <taxon>Embryophyta</taxon>
        <taxon>Tracheophyta</taxon>
        <taxon>Spermatophyta</taxon>
        <taxon>Magnoliopsida</taxon>
        <taxon>eudicotyledons</taxon>
        <taxon>Gunneridae</taxon>
        <taxon>Pentapetalae</taxon>
        <taxon>rosids</taxon>
        <taxon>malvids</taxon>
        <taxon>Malvales</taxon>
        <taxon>Malvaceae</taxon>
        <taxon>Malvoideae</taxon>
        <taxon>Hibiscus</taxon>
    </lineage>
</organism>
<evidence type="ECO:0000313" key="3">
    <source>
        <dbReference type="Proteomes" id="UP001472677"/>
    </source>
</evidence>
<protein>
    <submittedName>
        <fullName evidence="2">Uncharacterized protein</fullName>
    </submittedName>
</protein>
<sequence length="93" mass="10351">MGTVSKDLKIKKLGELKIASRASTHRRGKYEDINTSKGIHVEPPNSGDPILLDEEEMDYSLDDDGVDMFAQDPPHELMETNDVKHSTLDANAQ</sequence>